<dbReference type="AlphaFoldDB" id="F3UUU9"/>
<proteinExistence type="predicted"/>
<sequence>MFIIRFSFLSLARAKPSVIFTLQIISFFGKVARMYNDILILIYSEFDKKGDTMVKCLRIYILFRSIFG</sequence>
<comment type="caution">
    <text evidence="1">The sequence shown here is derived from an EMBL/GenBank/DDBJ whole genome shotgun (WGS) entry which is preliminary data.</text>
</comment>
<evidence type="ECO:0000313" key="1">
    <source>
        <dbReference type="EMBL" id="EGJ40917.1"/>
    </source>
</evidence>
<reference evidence="1 2" key="1">
    <citation type="submission" date="2011-03" db="EMBL/GenBank/DDBJ databases">
        <authorList>
            <person name="Muzny D."/>
            <person name="Qin X."/>
            <person name="Deng J."/>
            <person name="Jiang H."/>
            <person name="Liu Y."/>
            <person name="Qu J."/>
            <person name="Song X.-Z."/>
            <person name="Zhang L."/>
            <person name="Thornton R."/>
            <person name="Coyle M."/>
            <person name="Francisco L."/>
            <person name="Jackson L."/>
            <person name="Javaid M."/>
            <person name="Korchina V."/>
            <person name="Kovar C."/>
            <person name="Mata R."/>
            <person name="Mathew T."/>
            <person name="Ngo R."/>
            <person name="Nguyen L."/>
            <person name="Nguyen N."/>
            <person name="Okwuonu G."/>
            <person name="Ongeri F."/>
            <person name="Pham C."/>
            <person name="Simmons D."/>
            <person name="Wilczek-Boney K."/>
            <person name="Hale W."/>
            <person name="Jakkamsetti A."/>
            <person name="Pham P."/>
            <person name="Ruth R."/>
            <person name="San Lucas F."/>
            <person name="Warren J."/>
            <person name="Zhang J."/>
            <person name="Zhao Z."/>
            <person name="Zhou C."/>
            <person name="Zhu D."/>
            <person name="Lee S."/>
            <person name="Bess C."/>
            <person name="Blankenburg K."/>
            <person name="Forbes L."/>
            <person name="Fu Q."/>
            <person name="Gubbala S."/>
            <person name="Hirani K."/>
            <person name="Jayaseelan J.C."/>
            <person name="Lara F."/>
            <person name="Munidasa M."/>
            <person name="Palculict T."/>
            <person name="Patil S."/>
            <person name="Pu L.-L."/>
            <person name="Saada N."/>
            <person name="Tang L."/>
            <person name="Weissenberger G."/>
            <person name="Zhu Y."/>
            <person name="Hemphill L."/>
            <person name="Shang Y."/>
            <person name="Youmans B."/>
            <person name="Ayvaz T."/>
            <person name="Ross M."/>
            <person name="Santibanez J."/>
            <person name="Aqrawi P."/>
            <person name="Gross S."/>
            <person name="Joshi V."/>
            <person name="Fowler G."/>
            <person name="Nazareth L."/>
            <person name="Reid J."/>
            <person name="Worley K."/>
            <person name="Petrosino J."/>
            <person name="Highlander S."/>
            <person name="Gibbs R."/>
        </authorList>
    </citation>
    <scope>NUCLEOTIDE SEQUENCE [LARGE SCALE GENOMIC DNA]</scope>
    <source>
        <strain evidence="1 2">SK49</strain>
    </source>
</reference>
<protein>
    <submittedName>
        <fullName evidence="1">CDP-diacylglycerol-glycerol-3-phosphate 3-phosphatidyltransferase</fullName>
        <ecNumber evidence="1">2.7.8.5</ecNumber>
    </submittedName>
</protein>
<accession>F3UUU9</accession>
<organism evidence="1 2">
    <name type="scientific">Streptococcus sanguinis SK49</name>
    <dbReference type="NCBI Taxonomy" id="888808"/>
    <lineage>
        <taxon>Bacteria</taxon>
        <taxon>Bacillati</taxon>
        <taxon>Bacillota</taxon>
        <taxon>Bacilli</taxon>
        <taxon>Lactobacillales</taxon>
        <taxon>Streptococcaceae</taxon>
        <taxon>Streptococcus</taxon>
    </lineage>
</organism>
<evidence type="ECO:0000313" key="2">
    <source>
        <dbReference type="Proteomes" id="UP000006459"/>
    </source>
</evidence>
<dbReference type="Proteomes" id="UP000006459">
    <property type="component" value="Unassembled WGS sequence"/>
</dbReference>
<dbReference type="EC" id="2.7.8.5" evidence="1"/>
<dbReference type="HOGENOM" id="CLU_2792374_0_0_9"/>
<keyword evidence="1" id="KW-0808">Transferase</keyword>
<gene>
    <name evidence="1" type="ORF">HMPREF9380_0292</name>
</gene>
<dbReference type="EMBL" id="AFFO01000003">
    <property type="protein sequence ID" value="EGJ40917.1"/>
    <property type="molecule type" value="Genomic_DNA"/>
</dbReference>
<name>F3UUU9_STRSA</name>
<dbReference type="GO" id="GO:0008444">
    <property type="term" value="F:CDP-diacylglycerol-glycerol-3-phosphate 3-phosphatidyltransferase activity"/>
    <property type="evidence" value="ECO:0007669"/>
    <property type="project" value="UniProtKB-EC"/>
</dbReference>